<proteinExistence type="predicted"/>
<accession>A0A6J5NZJ3</accession>
<reference evidence="1" key="1">
    <citation type="submission" date="2020-04" db="EMBL/GenBank/DDBJ databases">
        <authorList>
            <person name="Chiriac C."/>
            <person name="Salcher M."/>
            <person name="Ghai R."/>
            <person name="Kavagutti S V."/>
        </authorList>
    </citation>
    <scope>NUCLEOTIDE SEQUENCE</scope>
</reference>
<dbReference type="EMBL" id="LR796742">
    <property type="protein sequence ID" value="CAB4163096.1"/>
    <property type="molecule type" value="Genomic_DNA"/>
</dbReference>
<evidence type="ECO:0000313" key="1">
    <source>
        <dbReference type="EMBL" id="CAB4163096.1"/>
    </source>
</evidence>
<sequence length="127" mass="13388">MSASIAEVRGELATALESIGATVYSFVPEAIIPPACVIVPDSPYIESTLIGKTAVNVKINFTISAAVAYNSNPGALDNLEKLVIQILGVMPDGYVVGDVQRPTITNINTSSILIADLSVSTYYNQDI</sequence>
<name>A0A6J5NZJ3_9CAUD</name>
<organism evidence="1">
    <name type="scientific">uncultured Caudovirales phage</name>
    <dbReference type="NCBI Taxonomy" id="2100421"/>
    <lineage>
        <taxon>Viruses</taxon>
        <taxon>Duplodnaviria</taxon>
        <taxon>Heunggongvirae</taxon>
        <taxon>Uroviricota</taxon>
        <taxon>Caudoviricetes</taxon>
        <taxon>Peduoviridae</taxon>
        <taxon>Maltschvirus</taxon>
        <taxon>Maltschvirus maltsch</taxon>
    </lineage>
</organism>
<gene>
    <name evidence="1" type="ORF">UFOVP805_7</name>
</gene>
<protein>
    <submittedName>
        <fullName evidence="1">Uncharacterized protein</fullName>
    </submittedName>
</protein>